<dbReference type="InterPro" id="IPR030373">
    <property type="entry name" value="PABS_CS"/>
</dbReference>
<evidence type="ECO:0000256" key="3">
    <source>
        <dbReference type="ARBA" id="ARBA00022679"/>
    </source>
</evidence>
<dbReference type="Pfam" id="PF01564">
    <property type="entry name" value="Spermine_synth"/>
    <property type="match status" value="1"/>
</dbReference>
<dbReference type="PANTHER" id="PTHR43317">
    <property type="entry name" value="THERMOSPERMINE SYNTHASE ACAULIS5"/>
    <property type="match status" value="1"/>
</dbReference>
<organism evidence="6">
    <name type="scientific">viral metagenome</name>
    <dbReference type="NCBI Taxonomy" id="1070528"/>
    <lineage>
        <taxon>unclassified sequences</taxon>
        <taxon>metagenomes</taxon>
        <taxon>organismal metagenomes</taxon>
    </lineage>
</organism>
<evidence type="ECO:0000256" key="4">
    <source>
        <dbReference type="ARBA" id="ARBA00023115"/>
    </source>
</evidence>
<protein>
    <recommendedName>
        <fullName evidence="5">PABS domain-containing protein</fullName>
    </recommendedName>
</protein>
<keyword evidence="2" id="KW-0963">Cytoplasm</keyword>
<dbReference type="Gene3D" id="2.30.140.10">
    <property type="entry name" value="Spermidine synthase, tetramerisation domain"/>
    <property type="match status" value="1"/>
</dbReference>
<keyword evidence="4" id="KW-0620">Polyamine biosynthesis</keyword>
<comment type="similarity">
    <text evidence="1">Belongs to the spermidine/spermine synthase family.</text>
</comment>
<evidence type="ECO:0000256" key="1">
    <source>
        <dbReference type="ARBA" id="ARBA00007867"/>
    </source>
</evidence>
<dbReference type="SUPFAM" id="SSF53335">
    <property type="entry name" value="S-adenosyl-L-methionine-dependent methyltransferases"/>
    <property type="match status" value="1"/>
</dbReference>
<dbReference type="PROSITE" id="PS51006">
    <property type="entry name" value="PABS_2"/>
    <property type="match status" value="1"/>
</dbReference>
<dbReference type="InterPro" id="IPR001045">
    <property type="entry name" value="Spermi_synthase"/>
</dbReference>
<accession>A0A6C0DJQ1</accession>
<proteinExistence type="inferred from homology"/>
<dbReference type="GO" id="GO:0006596">
    <property type="term" value="P:polyamine biosynthetic process"/>
    <property type="evidence" value="ECO:0007669"/>
    <property type="project" value="UniProtKB-KW"/>
</dbReference>
<dbReference type="CDD" id="cd02440">
    <property type="entry name" value="AdoMet_MTases"/>
    <property type="match status" value="1"/>
</dbReference>
<dbReference type="InterPro" id="IPR037163">
    <property type="entry name" value="Spermidine_synt_N_sf"/>
</dbReference>
<name>A0A6C0DJQ1_9ZZZZ</name>
<dbReference type="GO" id="GO:0010487">
    <property type="term" value="F:thermospermine synthase activity"/>
    <property type="evidence" value="ECO:0007669"/>
    <property type="project" value="UniProtKB-ARBA"/>
</dbReference>
<feature type="domain" description="PABS" evidence="5">
    <location>
        <begin position="9"/>
        <end position="249"/>
    </location>
</feature>
<evidence type="ECO:0000256" key="2">
    <source>
        <dbReference type="ARBA" id="ARBA00022490"/>
    </source>
</evidence>
<dbReference type="AlphaFoldDB" id="A0A6C0DJQ1"/>
<evidence type="ECO:0000313" key="6">
    <source>
        <dbReference type="EMBL" id="QHT16582.1"/>
    </source>
</evidence>
<sequence length="293" mass="34160">MQGLTRVRSVLEFHEKDKDQGVERNYLYYNSESAHITTSKQDVDIIQSNYWGKMLFLDGCLQSTTKDEIIYHNALVHPLMDTLQTKDSILILGGGEGSTAREVLRWSKVKKVTMVDYDKELVDFMRYNGHEWSMGAFHDSRLNVKYEDAWDFMKSGKDYDGVIIDLTDPDLKTERWYELLDNVMESIKVKKGGFVMNAGLYQPWNTLKLNEIITLVKNLCFINTDFRYYVYTVFVPSFNGEWTFIVLAHKGKFMIEPEFSSVIPAWLRRGIKILPDTLLDYIDTTPQVFFLDT</sequence>
<keyword evidence="3" id="KW-0808">Transferase</keyword>
<dbReference type="EMBL" id="MN739626">
    <property type="protein sequence ID" value="QHT16582.1"/>
    <property type="molecule type" value="Genomic_DNA"/>
</dbReference>
<dbReference type="Gene3D" id="3.40.50.150">
    <property type="entry name" value="Vaccinia Virus protein VP39"/>
    <property type="match status" value="1"/>
</dbReference>
<dbReference type="InterPro" id="IPR029063">
    <property type="entry name" value="SAM-dependent_MTases_sf"/>
</dbReference>
<evidence type="ECO:0000259" key="5">
    <source>
        <dbReference type="PROSITE" id="PS51006"/>
    </source>
</evidence>
<dbReference type="PANTHER" id="PTHR43317:SF1">
    <property type="entry name" value="THERMOSPERMINE SYNTHASE ACAULIS5"/>
    <property type="match status" value="1"/>
</dbReference>
<dbReference type="InterPro" id="IPR030374">
    <property type="entry name" value="PABS"/>
</dbReference>
<reference evidence="6" key="1">
    <citation type="journal article" date="2020" name="Nature">
        <title>Giant virus diversity and host interactions through global metagenomics.</title>
        <authorList>
            <person name="Schulz F."/>
            <person name="Roux S."/>
            <person name="Paez-Espino D."/>
            <person name="Jungbluth S."/>
            <person name="Walsh D.A."/>
            <person name="Denef V.J."/>
            <person name="McMahon K.D."/>
            <person name="Konstantinidis K.T."/>
            <person name="Eloe-Fadrosh E.A."/>
            <person name="Kyrpides N.C."/>
            <person name="Woyke T."/>
        </authorList>
    </citation>
    <scope>NUCLEOTIDE SEQUENCE</scope>
    <source>
        <strain evidence="6">GVMAG-M-3300023174-189</strain>
    </source>
</reference>
<dbReference type="HAMAP" id="MF_00198">
    <property type="entry name" value="Spermidine_synth"/>
    <property type="match status" value="1"/>
</dbReference>
<dbReference type="PROSITE" id="PS01330">
    <property type="entry name" value="PABS_1"/>
    <property type="match status" value="1"/>
</dbReference>